<gene>
    <name evidence="1" type="ORF">LCGC14_2124890</name>
</gene>
<dbReference type="AlphaFoldDB" id="A0A0F9GZF2"/>
<proteinExistence type="predicted"/>
<evidence type="ECO:0000313" key="1">
    <source>
        <dbReference type="EMBL" id="KKL68447.1"/>
    </source>
</evidence>
<reference evidence="1" key="1">
    <citation type="journal article" date="2015" name="Nature">
        <title>Complex archaea that bridge the gap between prokaryotes and eukaryotes.</title>
        <authorList>
            <person name="Spang A."/>
            <person name="Saw J.H."/>
            <person name="Jorgensen S.L."/>
            <person name="Zaremba-Niedzwiedzka K."/>
            <person name="Martijn J."/>
            <person name="Lind A.E."/>
            <person name="van Eijk R."/>
            <person name="Schleper C."/>
            <person name="Guy L."/>
            <person name="Ettema T.J."/>
        </authorList>
    </citation>
    <scope>NUCLEOTIDE SEQUENCE</scope>
</reference>
<protein>
    <submittedName>
        <fullName evidence="1">Uncharacterized protein</fullName>
    </submittedName>
</protein>
<dbReference type="EMBL" id="LAZR01026528">
    <property type="protein sequence ID" value="KKL68447.1"/>
    <property type="molecule type" value="Genomic_DNA"/>
</dbReference>
<name>A0A0F9GZF2_9ZZZZ</name>
<accession>A0A0F9GZF2</accession>
<organism evidence="1">
    <name type="scientific">marine sediment metagenome</name>
    <dbReference type="NCBI Taxonomy" id="412755"/>
    <lineage>
        <taxon>unclassified sequences</taxon>
        <taxon>metagenomes</taxon>
        <taxon>ecological metagenomes</taxon>
    </lineage>
</organism>
<sequence>MTIIDSIKSMTNEVINNSNMGTLQAFSIEFVSDLAVRVINTDAINFEYSVTDGSETFRTRNQSVFCNVLEWALS</sequence>
<comment type="caution">
    <text evidence="1">The sequence shown here is derived from an EMBL/GenBank/DDBJ whole genome shotgun (WGS) entry which is preliminary data.</text>
</comment>